<evidence type="ECO:0000313" key="3">
    <source>
        <dbReference type="EMBL" id="RDH87053.1"/>
    </source>
</evidence>
<keyword evidence="2" id="KW-0732">Signal</keyword>
<feature type="chain" id="PRO_5017009110" evidence="2">
    <location>
        <begin position="19"/>
        <end position="93"/>
    </location>
</feature>
<feature type="region of interest" description="Disordered" evidence="1">
    <location>
        <begin position="68"/>
        <end position="93"/>
    </location>
</feature>
<name>A0A370DQ96_9GAMM</name>
<reference evidence="3 4" key="1">
    <citation type="journal article" date="2018" name="ISME J.">
        <title>Endosymbiont genomes yield clues of tubeworm success.</title>
        <authorList>
            <person name="Li Y."/>
            <person name="Liles M.R."/>
            <person name="Halanych K.M."/>
        </authorList>
    </citation>
    <scope>NUCLEOTIDE SEQUENCE [LARGE SCALE GENOMIC DNA]</scope>
    <source>
        <strain evidence="3">A1462</strain>
    </source>
</reference>
<evidence type="ECO:0000256" key="2">
    <source>
        <dbReference type="SAM" id="SignalP"/>
    </source>
</evidence>
<dbReference type="Proteomes" id="UP000254771">
    <property type="component" value="Unassembled WGS sequence"/>
</dbReference>
<protein>
    <submittedName>
        <fullName evidence="3">Uncharacterized protein</fullName>
    </submittedName>
</protein>
<accession>A0A370DQ96</accession>
<organism evidence="3 4">
    <name type="scientific">endosymbiont of Escarpia spicata</name>
    <dbReference type="NCBI Taxonomy" id="2200908"/>
    <lineage>
        <taxon>Bacteria</taxon>
        <taxon>Pseudomonadati</taxon>
        <taxon>Pseudomonadota</taxon>
        <taxon>Gammaproteobacteria</taxon>
        <taxon>sulfur-oxidizing symbionts</taxon>
    </lineage>
</organism>
<dbReference type="AlphaFoldDB" id="A0A370DQ96"/>
<dbReference type="EMBL" id="QFXE01000007">
    <property type="protein sequence ID" value="RDH87053.1"/>
    <property type="molecule type" value="Genomic_DNA"/>
</dbReference>
<proteinExistence type="predicted"/>
<evidence type="ECO:0000313" key="4">
    <source>
        <dbReference type="Proteomes" id="UP000254771"/>
    </source>
</evidence>
<evidence type="ECO:0000256" key="1">
    <source>
        <dbReference type="SAM" id="MobiDB-lite"/>
    </source>
</evidence>
<comment type="caution">
    <text evidence="3">The sequence shown here is derived from an EMBL/GenBank/DDBJ whole genome shotgun (WGS) entry which is preliminary data.</text>
</comment>
<feature type="signal peptide" evidence="2">
    <location>
        <begin position="1"/>
        <end position="18"/>
    </location>
</feature>
<gene>
    <name evidence="3" type="ORF">DIZ78_06060</name>
</gene>
<sequence>MKKIAFTAALLLSANLYAGGSSEFAYNGYDGNPDLFVGSSGSTSLPTAVQPGIGDAYGDVRLGGVNTSGHVGQRGSNEAYGSTILDQGHSIDW</sequence>
<keyword evidence="4" id="KW-1185">Reference proteome</keyword>
<feature type="compositionally biased region" description="Polar residues" evidence="1">
    <location>
        <begin position="68"/>
        <end position="80"/>
    </location>
</feature>